<evidence type="ECO:0000256" key="10">
    <source>
        <dbReference type="SAM" id="MobiDB-lite"/>
    </source>
</evidence>
<sequence>MPADVPIAIIGSAYRAPGIGRKGLWEFLSEARSAWSAVPSDRFQQSAVHHAASSSLKPGLFSGAGAHFLPDDIYAFDPAFFNLTADEARAMDPQHRVLMECALEACESAGLSLPSIANTQTGVFAALAQPEYGYQAFEDLPTTTKFTATGIAMTMFANRLSYWFGLRGPSISVDAACASSSYALHLACQSIRSGECSSAFVGGCALIVSPATWATLDLIGALSPEGRCYSYDSRASGFGRGEGAGCVILKRLDDALADGDPIRAVIRNTVAGHSGRTDGISMPSATAQADLLRQVHDEIGLHPADTLVVEGHGTGTAVGDPIEASAIAAIIGKDRTPENPVFMGSVKSNFGHLEGASGILATIKAMMMVENGQILPNAGFEEFNPAIEDKDKLCVLTTPTTWPTDGRPRRVCVSNFGIGGSNAVALLEQPPLTNRRSRSSALGQSNGQLSNGHNVATNGNSNGHINGNGIINGNGHINGHVNGHDNHDSRGHRIYAFSAKSDISLSTYLSSFSQWLDEASDTPEFLADLAFTLGPRRSHFAYRFAAVADSVFSLQDQLRSFSKSTRSRPPVVAFVFNGQGAQYAGMATELQCYKPFRDTIDEVEDHLRKLGATWSLKDELSQTGPDSRINDVEISQPACTAVQIALVRQLEAWGIRPSIVTGHSSGEIASAYAAGVLSLEAAVAIAFYRGLAARHVFDDDKLKGSMLAVGVSADQAEALIQQHGSSGYATLAAINSPASVTISGDEDAIGAIQRAAEAQGAFVRRLKTGVAYHSRHMEKVASTYLAAIKPWCKDIGDSDLRYISSVTGRAETAKSLGASYWVTNLLQPVRFMDAVEAVASGKDTAPSVILEIGPHSSLGNPIKQILENFRSQQEKAQAQNIAYLPTLVRGKAADQALLTAAAGMYSLGATLNFPGINQVSGGTPGQVLADLPAYEWNKSARYIHRHRITQQKQQPGHAYHPLLGWKSPYSEGRDYSFRQIISLDEMPWIRDHNIANSIMFPMTGYICMAAAALKAIRSLPSCAVVVRDFHAKRGLSLQEDERVELITKLSPAATGTEFFSQTSWAVEISSWTEARGWTTHCYGTIEQDTNEDIIQSPSLSSRSALATSPKLRARDASGEYALLARNGMRYEGIFKTMDKLSTAPGLTVMETQARRLHSSYTDSEAIDPPMLDAFLHGAAITVEVAGEENIRHTYMPVSFSRLRLPASLPACDDHRFTTVMELLDRDEKSGDFRTRLSIFRHDDQDGRLQPVVEWDNVLCKAVSRHETKASSLGPVPNSYHVQHVPHVKFWDPAEVQRRIAVEQVPEEEIHIARQSDQVARYFMSRALDQMATKDLTTSLPSHLVKCTNWFRRAVAAGQVVPSEDEATELIATLSSSGAQGEMLCLVGQHLPAILRDEMQPLELMLRDGLLSRNYEEDRWLRRTNTVLGNYVRHLVEANPFLRVLEIGAGTGSSTKAIFEALSQDGAGPAVYEHVDYTFTDISAGFFEGGRAKLSPWAEQITYKQLDITRDPSTEQGFVAESYDLIVASNVLHATPKMQETLRHARSLLRTGGQMALVEFTANMPYHLPWTSLPGWWVAKDDYRSDDGPLLSETSWDRVLRDTGFAGTDMVAHVDSDVVGVPLGLITSTRIDKASPSADNNETSQRVIIWGDFTDNVTADFAQSLAGQLSQHHKYDCVVQKIESCGKETLNRQDWSIVIDDPTRSILGDMTGPKFEHIHNLLSQTGGLLWVMPRGHTPESAIAQGLLRPLRQEDPSRSFLLFQDVPLDGNGVTKIGQLLPDLYNKTAAQRRDQEFALNEATNDIEVPRVRMIEDAKTPFLCDAGVPPRSERELWEAAGEDALEMTIDAAGSPDSMFFRRSDVLRTPPGTDEVIVRVDAAGVNFRDLLQVLGTIPWKGLGFEGAGVVSHVGDGVANVAAGDHVFFMSAAGAFATHVRIPSLWVCKIPDGTFSSSEAASIPLAYCTAIMALRRNANIQKGESVLIHSASGAVGQACIAVAQAASAEVFVTNHSPEKREFMHKTLGVPETHILSSQTSDFRDRILALTGGRGVDVIVNSLSGPLLQESWSLIAEFGRFVELGRKDFLENSHLAMKPFDRNVTFSGIDLQKYFTQRPEAVAECFAQLIDGWGSIVRPIRPVNEVPVSKIATALRKLQSGVNVGKQVVTIGQHDRVMAERVSPLGGPSSRLLKTDATYLITGGTGGIGRSLARWMFAQGAGNVVLLGRSGASRPEVAQLLEEFGSKSGRTLRAISCDVGSRDDLQAALDSIRDLPLVRGIVHGALYLHDAFFANATHDDWERITGPKISAAWNLHHLCPDLDFFVSLGSIAGILGDVGQSIYAGTSTFLDAFTDYRVARGLPATYISLPIVLDIGYAADKGIDKELGESTGMTLTEAQLHTTVKAAIVGVSSGMLPRGKGLTFAQSEAALQQPSLNLPLAMAALRSRDRQPSSSKASTGVEVGGVRDLPTLLDALVRKVASMTLMEYEEVEADQPLATYGLDSLVLVELRNWIRRETDVDISVARIGEAENLEALAEMMLK</sequence>
<evidence type="ECO:0008006" key="16">
    <source>
        <dbReference type="Google" id="ProtNLM"/>
    </source>
</evidence>
<evidence type="ECO:0000256" key="5">
    <source>
        <dbReference type="ARBA" id="ARBA00022857"/>
    </source>
</evidence>
<evidence type="ECO:0000313" key="15">
    <source>
        <dbReference type="Proteomes" id="UP001600888"/>
    </source>
</evidence>
<dbReference type="PANTHER" id="PTHR43775:SF29">
    <property type="entry name" value="ASPERFURANONE POLYKETIDE SYNTHASE AFOG-RELATED"/>
    <property type="match status" value="1"/>
</dbReference>
<evidence type="ECO:0000256" key="4">
    <source>
        <dbReference type="ARBA" id="ARBA00022737"/>
    </source>
</evidence>
<dbReference type="SMART" id="SM00827">
    <property type="entry name" value="PKS_AT"/>
    <property type="match status" value="1"/>
</dbReference>
<keyword evidence="7" id="KW-0511">Multifunctional enzyme</keyword>
<dbReference type="InterPro" id="IPR014031">
    <property type="entry name" value="Ketoacyl_synth_C"/>
</dbReference>
<dbReference type="InterPro" id="IPR014043">
    <property type="entry name" value="Acyl_transferase_dom"/>
</dbReference>
<evidence type="ECO:0000259" key="12">
    <source>
        <dbReference type="PROSITE" id="PS52004"/>
    </source>
</evidence>
<dbReference type="InterPro" id="IPR049552">
    <property type="entry name" value="PKS_DH_N"/>
</dbReference>
<dbReference type="InterPro" id="IPR036291">
    <property type="entry name" value="NAD(P)-bd_dom_sf"/>
</dbReference>
<dbReference type="EMBL" id="JBAWTH010000139">
    <property type="protein sequence ID" value="KAL2275259.1"/>
    <property type="molecule type" value="Genomic_DNA"/>
</dbReference>
<keyword evidence="4" id="KW-0677">Repeat</keyword>
<evidence type="ECO:0000256" key="6">
    <source>
        <dbReference type="ARBA" id="ARBA00023002"/>
    </source>
</evidence>
<dbReference type="InterPro" id="IPR020806">
    <property type="entry name" value="PKS_PP-bd"/>
</dbReference>
<dbReference type="InterPro" id="IPR042104">
    <property type="entry name" value="PKS_dehydratase_sf"/>
</dbReference>
<dbReference type="InterPro" id="IPR016039">
    <property type="entry name" value="Thiolase-like"/>
</dbReference>
<keyword evidence="3" id="KW-0808">Transferase</keyword>
<dbReference type="Pfam" id="PF02801">
    <property type="entry name" value="Ketoacyl-synt_C"/>
    <property type="match status" value="1"/>
</dbReference>
<keyword evidence="8" id="KW-0012">Acyltransferase</keyword>
<evidence type="ECO:0000256" key="3">
    <source>
        <dbReference type="ARBA" id="ARBA00022679"/>
    </source>
</evidence>
<dbReference type="SMART" id="SM00825">
    <property type="entry name" value="PKS_KS"/>
    <property type="match status" value="1"/>
</dbReference>
<accession>A0ABR4DYM3</accession>
<dbReference type="Gene3D" id="1.10.1200.10">
    <property type="entry name" value="ACP-like"/>
    <property type="match status" value="1"/>
</dbReference>
<dbReference type="InterPro" id="IPR036736">
    <property type="entry name" value="ACP-like_sf"/>
</dbReference>
<dbReference type="SUPFAM" id="SSF53901">
    <property type="entry name" value="Thiolase-like"/>
    <property type="match status" value="1"/>
</dbReference>
<dbReference type="InterPro" id="IPR029063">
    <property type="entry name" value="SAM-dependent_MTases_sf"/>
</dbReference>
<feature type="region of interest" description="C-terminal hotdog fold" evidence="9">
    <location>
        <begin position="1110"/>
        <end position="1268"/>
    </location>
</feature>
<name>A0ABR4DYM3_9PEZI</name>
<dbReference type="InterPro" id="IPR013149">
    <property type="entry name" value="ADH-like_C"/>
</dbReference>
<dbReference type="SMART" id="SM00829">
    <property type="entry name" value="PKS_ER"/>
    <property type="match status" value="1"/>
</dbReference>
<feature type="domain" description="Ketosynthase family 3 (KS3)" evidence="12">
    <location>
        <begin position="4"/>
        <end position="429"/>
    </location>
</feature>
<dbReference type="InterPro" id="IPR020841">
    <property type="entry name" value="PKS_Beta-ketoAc_synthase_dom"/>
</dbReference>
<dbReference type="SMART" id="SM00826">
    <property type="entry name" value="PKS_DH"/>
    <property type="match status" value="1"/>
</dbReference>
<dbReference type="SUPFAM" id="SSF50129">
    <property type="entry name" value="GroES-like"/>
    <property type="match status" value="1"/>
</dbReference>
<dbReference type="InterPro" id="IPR016036">
    <property type="entry name" value="Malonyl_transacylase_ACP-bd"/>
</dbReference>
<evidence type="ECO:0000313" key="14">
    <source>
        <dbReference type="EMBL" id="KAL2275259.1"/>
    </source>
</evidence>
<dbReference type="CDD" id="cd02440">
    <property type="entry name" value="AdoMet_MTases"/>
    <property type="match status" value="1"/>
</dbReference>
<gene>
    <name evidence="14" type="ORF">FJTKL_02199</name>
</gene>
<evidence type="ECO:0000256" key="7">
    <source>
        <dbReference type="ARBA" id="ARBA00023268"/>
    </source>
</evidence>
<dbReference type="InterPro" id="IPR011032">
    <property type="entry name" value="GroES-like_sf"/>
</dbReference>
<dbReference type="InterPro" id="IPR013968">
    <property type="entry name" value="PKS_KR"/>
</dbReference>
<dbReference type="InterPro" id="IPR020807">
    <property type="entry name" value="PKS_DH"/>
</dbReference>
<dbReference type="Pfam" id="PF22336">
    <property type="entry name" value="RhiE-like_linker"/>
    <property type="match status" value="1"/>
</dbReference>
<dbReference type="Pfam" id="PF00698">
    <property type="entry name" value="Acyl_transf_1"/>
    <property type="match status" value="1"/>
</dbReference>
<dbReference type="Gene3D" id="3.30.70.3290">
    <property type="match status" value="1"/>
</dbReference>
<feature type="domain" description="PKS/mFAS DH" evidence="13">
    <location>
        <begin position="960"/>
        <end position="1268"/>
    </location>
</feature>
<dbReference type="Pfam" id="PF00109">
    <property type="entry name" value="ketoacyl-synt"/>
    <property type="match status" value="1"/>
</dbReference>
<dbReference type="InterPro" id="IPR054514">
    <property type="entry name" value="RhiE-like_linker"/>
</dbReference>
<dbReference type="InterPro" id="IPR013217">
    <property type="entry name" value="Methyltransf_12"/>
</dbReference>
<dbReference type="PANTHER" id="PTHR43775">
    <property type="entry name" value="FATTY ACID SYNTHASE"/>
    <property type="match status" value="1"/>
</dbReference>
<keyword evidence="15" id="KW-1185">Reference proteome</keyword>
<dbReference type="InterPro" id="IPR014030">
    <property type="entry name" value="Ketoacyl_synth_N"/>
</dbReference>
<dbReference type="Gene3D" id="3.40.47.10">
    <property type="match status" value="1"/>
</dbReference>
<dbReference type="Pfam" id="PF00550">
    <property type="entry name" value="PP-binding"/>
    <property type="match status" value="1"/>
</dbReference>
<reference evidence="14 15" key="1">
    <citation type="submission" date="2024-03" db="EMBL/GenBank/DDBJ databases">
        <title>A high-quality draft genome sequence of Diaporthe vaccinii, a causative agent of upright dieback and viscid rot disease in cranberry plants.</title>
        <authorList>
            <person name="Sarrasin M."/>
            <person name="Lang B.F."/>
            <person name="Burger G."/>
        </authorList>
    </citation>
    <scope>NUCLEOTIDE SEQUENCE [LARGE SCALE GENOMIC DNA]</scope>
    <source>
        <strain evidence="14 15">IS7</strain>
    </source>
</reference>
<dbReference type="Gene3D" id="3.40.50.720">
    <property type="entry name" value="NAD(P)-binding Rossmann-like Domain"/>
    <property type="match status" value="1"/>
</dbReference>
<dbReference type="CDD" id="cd00833">
    <property type="entry name" value="PKS"/>
    <property type="match status" value="1"/>
</dbReference>
<evidence type="ECO:0000256" key="2">
    <source>
        <dbReference type="ARBA" id="ARBA00022553"/>
    </source>
</evidence>
<dbReference type="InterPro" id="IPR049551">
    <property type="entry name" value="PKS_DH_C"/>
</dbReference>
<dbReference type="InterPro" id="IPR049900">
    <property type="entry name" value="PKS_mFAS_DH"/>
</dbReference>
<dbReference type="Gene3D" id="3.40.366.10">
    <property type="entry name" value="Malonyl-Coenzyme A Acyl Carrier Protein, domain 2"/>
    <property type="match status" value="1"/>
</dbReference>
<dbReference type="PROSITE" id="PS52004">
    <property type="entry name" value="KS3_2"/>
    <property type="match status" value="1"/>
</dbReference>
<evidence type="ECO:0000259" key="13">
    <source>
        <dbReference type="PROSITE" id="PS52019"/>
    </source>
</evidence>
<dbReference type="PROSITE" id="PS00012">
    <property type="entry name" value="PHOSPHOPANTETHEINE"/>
    <property type="match status" value="1"/>
</dbReference>
<dbReference type="Pfam" id="PF00107">
    <property type="entry name" value="ADH_zinc_N"/>
    <property type="match status" value="1"/>
</dbReference>
<dbReference type="PROSITE" id="PS00606">
    <property type="entry name" value="KS3_1"/>
    <property type="match status" value="1"/>
</dbReference>
<dbReference type="Pfam" id="PF14765">
    <property type="entry name" value="PS-DH"/>
    <property type="match status" value="1"/>
</dbReference>
<dbReference type="InterPro" id="IPR009081">
    <property type="entry name" value="PP-bd_ACP"/>
</dbReference>
<feature type="active site" description="Proton donor; for dehydratase activity" evidence="9">
    <location>
        <position position="1172"/>
    </location>
</feature>
<dbReference type="InterPro" id="IPR006162">
    <property type="entry name" value="Ppantetheine_attach_site"/>
</dbReference>
<dbReference type="SUPFAM" id="SSF55048">
    <property type="entry name" value="Probable ACP-binding domain of malonyl-CoA ACP transacylase"/>
    <property type="match status" value="1"/>
</dbReference>
<dbReference type="InterPro" id="IPR018201">
    <property type="entry name" value="Ketoacyl_synth_AS"/>
</dbReference>
<dbReference type="SUPFAM" id="SSF52151">
    <property type="entry name" value="FabD/lysophospholipase-like"/>
    <property type="match status" value="1"/>
</dbReference>
<dbReference type="InterPro" id="IPR050091">
    <property type="entry name" value="PKS_NRPS_Biosynth_Enz"/>
</dbReference>
<dbReference type="PROSITE" id="PS52019">
    <property type="entry name" value="PKS_MFAS_DH"/>
    <property type="match status" value="1"/>
</dbReference>
<dbReference type="InterPro" id="IPR001227">
    <property type="entry name" value="Ac_transferase_dom_sf"/>
</dbReference>
<comment type="caution">
    <text evidence="14">The sequence shown here is derived from an EMBL/GenBank/DDBJ whole genome shotgun (WGS) entry which is preliminary data.</text>
</comment>
<dbReference type="InterPro" id="IPR016035">
    <property type="entry name" value="Acyl_Trfase/lysoPLipase"/>
</dbReference>
<evidence type="ECO:0000256" key="8">
    <source>
        <dbReference type="ARBA" id="ARBA00023315"/>
    </source>
</evidence>
<dbReference type="InterPro" id="IPR013154">
    <property type="entry name" value="ADH-like_N"/>
</dbReference>
<dbReference type="PROSITE" id="PS50075">
    <property type="entry name" value="CARRIER"/>
    <property type="match status" value="1"/>
</dbReference>
<feature type="region of interest" description="N-terminal hotdog fold" evidence="9">
    <location>
        <begin position="960"/>
        <end position="1092"/>
    </location>
</feature>
<dbReference type="Pfam" id="PF08659">
    <property type="entry name" value="KR"/>
    <property type="match status" value="1"/>
</dbReference>
<dbReference type="Gene3D" id="3.10.129.110">
    <property type="entry name" value="Polyketide synthase dehydratase"/>
    <property type="match status" value="1"/>
</dbReference>
<proteinExistence type="predicted"/>
<dbReference type="CDD" id="cd05195">
    <property type="entry name" value="enoyl_red"/>
    <property type="match status" value="1"/>
</dbReference>
<feature type="region of interest" description="Disordered" evidence="10">
    <location>
        <begin position="430"/>
        <end position="456"/>
    </location>
</feature>
<dbReference type="Gene3D" id="3.40.50.150">
    <property type="entry name" value="Vaccinia Virus protein VP39"/>
    <property type="match status" value="1"/>
</dbReference>
<evidence type="ECO:0000256" key="1">
    <source>
        <dbReference type="ARBA" id="ARBA00022450"/>
    </source>
</evidence>
<dbReference type="Pfam" id="PF08240">
    <property type="entry name" value="ADH_N"/>
    <property type="match status" value="1"/>
</dbReference>
<dbReference type="Pfam" id="PF08242">
    <property type="entry name" value="Methyltransf_12"/>
    <property type="match status" value="1"/>
</dbReference>
<dbReference type="SUPFAM" id="SSF51735">
    <property type="entry name" value="NAD(P)-binding Rossmann-fold domains"/>
    <property type="match status" value="2"/>
</dbReference>
<organism evidence="14 15">
    <name type="scientific">Diaporthe vaccinii</name>
    <dbReference type="NCBI Taxonomy" id="105482"/>
    <lineage>
        <taxon>Eukaryota</taxon>
        <taxon>Fungi</taxon>
        <taxon>Dikarya</taxon>
        <taxon>Ascomycota</taxon>
        <taxon>Pezizomycotina</taxon>
        <taxon>Sordariomycetes</taxon>
        <taxon>Sordariomycetidae</taxon>
        <taxon>Diaporthales</taxon>
        <taxon>Diaporthaceae</taxon>
        <taxon>Diaporthe</taxon>
        <taxon>Diaporthe eres species complex</taxon>
    </lineage>
</organism>
<feature type="active site" description="Proton acceptor; for dehydratase activity" evidence="9">
    <location>
        <position position="992"/>
    </location>
</feature>
<dbReference type="Pfam" id="PF21089">
    <property type="entry name" value="PKS_DH_N"/>
    <property type="match status" value="1"/>
</dbReference>
<keyword evidence="6" id="KW-0560">Oxidoreductase</keyword>
<dbReference type="Gene3D" id="3.90.180.10">
    <property type="entry name" value="Medium-chain alcohol dehydrogenases, catalytic domain"/>
    <property type="match status" value="1"/>
</dbReference>
<keyword evidence="5" id="KW-0521">NADP</keyword>
<keyword evidence="1" id="KW-0596">Phosphopantetheine</keyword>
<evidence type="ECO:0000259" key="11">
    <source>
        <dbReference type="PROSITE" id="PS50075"/>
    </source>
</evidence>
<evidence type="ECO:0000256" key="9">
    <source>
        <dbReference type="PROSITE-ProRule" id="PRU01363"/>
    </source>
</evidence>
<dbReference type="SUPFAM" id="SSF47336">
    <property type="entry name" value="ACP-like"/>
    <property type="match status" value="1"/>
</dbReference>
<dbReference type="InterPro" id="IPR057326">
    <property type="entry name" value="KR_dom"/>
</dbReference>
<keyword evidence="2" id="KW-0597">Phosphoprotein</keyword>
<feature type="domain" description="Carrier" evidence="11">
    <location>
        <begin position="2460"/>
        <end position="2535"/>
    </location>
</feature>
<dbReference type="Proteomes" id="UP001600888">
    <property type="component" value="Unassembled WGS sequence"/>
</dbReference>
<dbReference type="InterPro" id="IPR020843">
    <property type="entry name" value="ER"/>
</dbReference>
<dbReference type="SMART" id="SM00822">
    <property type="entry name" value="PKS_KR"/>
    <property type="match status" value="1"/>
</dbReference>
<dbReference type="SMART" id="SM00823">
    <property type="entry name" value="PKS_PP"/>
    <property type="match status" value="1"/>
</dbReference>
<feature type="compositionally biased region" description="Polar residues" evidence="10">
    <location>
        <begin position="431"/>
        <end position="456"/>
    </location>
</feature>
<protein>
    <recommendedName>
        <fullName evidence="16">Polyketide synthase</fullName>
    </recommendedName>
</protein>
<dbReference type="SUPFAM" id="SSF53335">
    <property type="entry name" value="S-adenosyl-L-methionine-dependent methyltransferases"/>
    <property type="match status" value="1"/>
</dbReference>